<dbReference type="SUPFAM" id="SSF55729">
    <property type="entry name" value="Acyl-CoA N-acyltransferases (Nat)"/>
    <property type="match status" value="1"/>
</dbReference>
<keyword evidence="2" id="KW-0808">Transferase</keyword>
<name>K6ZWT9_9ALTE</name>
<dbReference type="OrthoDB" id="7356080at2"/>
<dbReference type="Gene3D" id="3.40.630.30">
    <property type="match status" value="1"/>
</dbReference>
<evidence type="ECO:0000313" key="3">
    <source>
        <dbReference type="Proteomes" id="UP000006322"/>
    </source>
</evidence>
<dbReference type="RefSeq" id="WP_007105037.1">
    <property type="nucleotide sequence ID" value="NZ_BAER01000053.1"/>
</dbReference>
<feature type="domain" description="N-acetyltransferase" evidence="1">
    <location>
        <begin position="3"/>
        <end position="152"/>
    </location>
</feature>
<accession>K6ZWT9</accession>
<organism evidence="2 3">
    <name type="scientific">Paraglaciecola polaris LMG 21857</name>
    <dbReference type="NCBI Taxonomy" id="1129793"/>
    <lineage>
        <taxon>Bacteria</taxon>
        <taxon>Pseudomonadati</taxon>
        <taxon>Pseudomonadota</taxon>
        <taxon>Gammaproteobacteria</taxon>
        <taxon>Alteromonadales</taxon>
        <taxon>Alteromonadaceae</taxon>
        <taxon>Paraglaciecola</taxon>
    </lineage>
</organism>
<sequence>MKIEFRQAKKQDIDRCIEVRGLTSDNQFTKNDLAAIGVTAVSWSPLIENSEIVGSVALDKNIIVGFCFGESVTGEILVLAVLSGYERFGIGKELLSSASKQLFTMGHKELYLAASATPVVRSYGFYRRVGWQPTNTYNDDGDEILTLNKYAT</sequence>
<dbReference type="GO" id="GO:0016747">
    <property type="term" value="F:acyltransferase activity, transferring groups other than amino-acyl groups"/>
    <property type="evidence" value="ECO:0007669"/>
    <property type="project" value="InterPro"/>
</dbReference>
<dbReference type="Proteomes" id="UP000006322">
    <property type="component" value="Unassembled WGS sequence"/>
</dbReference>
<gene>
    <name evidence="2" type="ORF">GPLA_2353</name>
</gene>
<comment type="caution">
    <text evidence="2">The sequence shown here is derived from an EMBL/GenBank/DDBJ whole genome shotgun (WGS) entry which is preliminary data.</text>
</comment>
<dbReference type="AlphaFoldDB" id="K6ZWT9"/>
<dbReference type="STRING" id="1129793.GPLA_2353"/>
<reference evidence="3" key="1">
    <citation type="journal article" date="2014" name="Environ. Microbiol.">
        <title>Comparative genomics of the marine bacterial genus Glaciecola reveals the high degree of genomic diversity and genomic characteristic for cold adaptation.</title>
        <authorList>
            <person name="Qin Q.L."/>
            <person name="Xie B.B."/>
            <person name="Yu Y."/>
            <person name="Shu Y.L."/>
            <person name="Rong J.C."/>
            <person name="Zhang Y.J."/>
            <person name="Zhao D.L."/>
            <person name="Chen X.L."/>
            <person name="Zhang X.Y."/>
            <person name="Chen B."/>
            <person name="Zhou B.C."/>
            <person name="Zhang Y.Z."/>
        </authorList>
    </citation>
    <scope>NUCLEOTIDE SEQUENCE [LARGE SCALE GENOMIC DNA]</scope>
    <source>
        <strain evidence="3">LMG 21857</strain>
    </source>
</reference>
<dbReference type="Pfam" id="PF00583">
    <property type="entry name" value="Acetyltransf_1"/>
    <property type="match status" value="1"/>
</dbReference>
<dbReference type="InterPro" id="IPR016181">
    <property type="entry name" value="Acyl_CoA_acyltransferase"/>
</dbReference>
<keyword evidence="3" id="KW-1185">Reference proteome</keyword>
<dbReference type="CDD" id="cd04301">
    <property type="entry name" value="NAT_SF"/>
    <property type="match status" value="1"/>
</dbReference>
<protein>
    <submittedName>
        <fullName evidence="2">Acetyltransferase, gnat family</fullName>
    </submittedName>
</protein>
<evidence type="ECO:0000313" key="2">
    <source>
        <dbReference type="EMBL" id="GAC33258.1"/>
    </source>
</evidence>
<dbReference type="PROSITE" id="PS51186">
    <property type="entry name" value="GNAT"/>
    <property type="match status" value="1"/>
</dbReference>
<dbReference type="EMBL" id="BAER01000053">
    <property type="protein sequence ID" value="GAC33258.1"/>
    <property type="molecule type" value="Genomic_DNA"/>
</dbReference>
<proteinExistence type="predicted"/>
<dbReference type="InterPro" id="IPR000182">
    <property type="entry name" value="GNAT_dom"/>
</dbReference>
<evidence type="ECO:0000259" key="1">
    <source>
        <dbReference type="PROSITE" id="PS51186"/>
    </source>
</evidence>